<dbReference type="Proteomes" id="UP000777438">
    <property type="component" value="Unassembled WGS sequence"/>
</dbReference>
<evidence type="ECO:0000313" key="3">
    <source>
        <dbReference type="Proteomes" id="UP000777438"/>
    </source>
</evidence>
<keyword evidence="3" id="KW-1185">Reference proteome</keyword>
<sequence>MVEVERLVSWVESPRKVGGHLRTLFILLLPSSSIPVVNCVTILMNIDSSCLNHDLQPCRPRSLHPHPMARLTHIGETCPSIHVCFKKKSRKRPSQVAILGASVNPTPSQSHRPAAESHVRQPSLGLDEAPSQVSVNRRSRAGVHCPIIKLIDVISERFQWPPRGAETWLLVI</sequence>
<dbReference type="EMBL" id="JAGPYM010000027">
    <property type="protein sequence ID" value="KAH6880113.1"/>
    <property type="molecule type" value="Genomic_DNA"/>
</dbReference>
<gene>
    <name evidence="2" type="ORF">B0T10DRAFT_147870</name>
</gene>
<evidence type="ECO:0000256" key="1">
    <source>
        <dbReference type="SAM" id="MobiDB-lite"/>
    </source>
</evidence>
<dbReference type="AlphaFoldDB" id="A0A9P8VYF8"/>
<evidence type="ECO:0000313" key="2">
    <source>
        <dbReference type="EMBL" id="KAH6880113.1"/>
    </source>
</evidence>
<accession>A0A9P8VYF8</accession>
<protein>
    <submittedName>
        <fullName evidence="2">Uncharacterized protein</fullName>
    </submittedName>
</protein>
<reference evidence="2 3" key="1">
    <citation type="journal article" date="2021" name="Nat. Commun.">
        <title>Genetic determinants of endophytism in the Arabidopsis root mycobiome.</title>
        <authorList>
            <person name="Mesny F."/>
            <person name="Miyauchi S."/>
            <person name="Thiergart T."/>
            <person name="Pickel B."/>
            <person name="Atanasova L."/>
            <person name="Karlsson M."/>
            <person name="Huettel B."/>
            <person name="Barry K.W."/>
            <person name="Haridas S."/>
            <person name="Chen C."/>
            <person name="Bauer D."/>
            <person name="Andreopoulos W."/>
            <person name="Pangilinan J."/>
            <person name="LaButti K."/>
            <person name="Riley R."/>
            <person name="Lipzen A."/>
            <person name="Clum A."/>
            <person name="Drula E."/>
            <person name="Henrissat B."/>
            <person name="Kohler A."/>
            <person name="Grigoriev I.V."/>
            <person name="Martin F.M."/>
            <person name="Hacquard S."/>
        </authorList>
    </citation>
    <scope>NUCLEOTIDE SEQUENCE [LARGE SCALE GENOMIC DNA]</scope>
    <source>
        <strain evidence="2 3">MPI-CAGE-CH-0241</strain>
    </source>
</reference>
<comment type="caution">
    <text evidence="2">The sequence shown here is derived from an EMBL/GenBank/DDBJ whole genome shotgun (WGS) entry which is preliminary data.</text>
</comment>
<feature type="region of interest" description="Disordered" evidence="1">
    <location>
        <begin position="101"/>
        <end position="133"/>
    </location>
</feature>
<organism evidence="2 3">
    <name type="scientific">Thelonectria olida</name>
    <dbReference type="NCBI Taxonomy" id="1576542"/>
    <lineage>
        <taxon>Eukaryota</taxon>
        <taxon>Fungi</taxon>
        <taxon>Dikarya</taxon>
        <taxon>Ascomycota</taxon>
        <taxon>Pezizomycotina</taxon>
        <taxon>Sordariomycetes</taxon>
        <taxon>Hypocreomycetidae</taxon>
        <taxon>Hypocreales</taxon>
        <taxon>Nectriaceae</taxon>
        <taxon>Thelonectria</taxon>
    </lineage>
</organism>
<name>A0A9P8VYF8_9HYPO</name>
<proteinExistence type="predicted"/>